<name>A0A840LG01_9BURK</name>
<evidence type="ECO:0000313" key="3">
    <source>
        <dbReference type="EMBL" id="MBB4845553.1"/>
    </source>
</evidence>
<proteinExistence type="predicted"/>
<evidence type="ECO:0000256" key="1">
    <source>
        <dbReference type="SAM" id="MobiDB-lite"/>
    </source>
</evidence>
<protein>
    <recommendedName>
        <fullName evidence="5">Conjugative transfer region protein TrbK</fullName>
    </recommendedName>
</protein>
<dbReference type="PROSITE" id="PS51257">
    <property type="entry name" value="PROKAR_LIPOPROTEIN"/>
    <property type="match status" value="1"/>
</dbReference>
<evidence type="ECO:0000313" key="4">
    <source>
        <dbReference type="Proteomes" id="UP000562027"/>
    </source>
</evidence>
<gene>
    <name evidence="3" type="ORF">HNP55_004105</name>
</gene>
<dbReference type="RefSeq" id="WP_221439711.1">
    <property type="nucleotide sequence ID" value="NZ_JACHLP010000010.1"/>
</dbReference>
<sequence length="137" mass="14723">MRSRHLFLLFAAALLGLAGCDQLGIEDPAKIQAAKEAEGKAVGSACRHAMRAIEDCYTLNPKAHKASVFAGWREMDEYMRENKLEGVVPVVPRPEPRKPANANADEADGHGADKPADKPADKAASKEEGKPAAKPKH</sequence>
<accession>A0A840LG01</accession>
<dbReference type="EMBL" id="JACHLP010000010">
    <property type="protein sequence ID" value="MBB4845553.1"/>
    <property type="molecule type" value="Genomic_DNA"/>
</dbReference>
<keyword evidence="4" id="KW-1185">Reference proteome</keyword>
<feature type="compositionally biased region" description="Basic and acidic residues" evidence="1">
    <location>
        <begin position="107"/>
        <end position="131"/>
    </location>
</feature>
<evidence type="ECO:0000256" key="2">
    <source>
        <dbReference type="SAM" id="SignalP"/>
    </source>
</evidence>
<comment type="caution">
    <text evidence="3">The sequence shown here is derived from an EMBL/GenBank/DDBJ whole genome shotgun (WGS) entry which is preliminary data.</text>
</comment>
<evidence type="ECO:0008006" key="5">
    <source>
        <dbReference type="Google" id="ProtNLM"/>
    </source>
</evidence>
<organism evidence="3 4">
    <name type="scientific">Roseateles oligotrophus</name>
    <dbReference type="NCBI Taxonomy" id="1769250"/>
    <lineage>
        <taxon>Bacteria</taxon>
        <taxon>Pseudomonadati</taxon>
        <taxon>Pseudomonadota</taxon>
        <taxon>Betaproteobacteria</taxon>
        <taxon>Burkholderiales</taxon>
        <taxon>Sphaerotilaceae</taxon>
        <taxon>Roseateles</taxon>
    </lineage>
</organism>
<feature type="chain" id="PRO_5032433965" description="Conjugative transfer region protein TrbK" evidence="2">
    <location>
        <begin position="24"/>
        <end position="137"/>
    </location>
</feature>
<reference evidence="3 4" key="1">
    <citation type="submission" date="2020-08" db="EMBL/GenBank/DDBJ databases">
        <title>Functional genomics of gut bacteria from endangered species of beetles.</title>
        <authorList>
            <person name="Carlos-Shanley C."/>
        </authorList>
    </citation>
    <scope>NUCLEOTIDE SEQUENCE [LARGE SCALE GENOMIC DNA]</scope>
    <source>
        <strain evidence="3 4">S00239</strain>
    </source>
</reference>
<dbReference type="Proteomes" id="UP000562027">
    <property type="component" value="Unassembled WGS sequence"/>
</dbReference>
<feature type="signal peptide" evidence="2">
    <location>
        <begin position="1"/>
        <end position="23"/>
    </location>
</feature>
<keyword evidence="2" id="KW-0732">Signal</keyword>
<dbReference type="AlphaFoldDB" id="A0A840LG01"/>
<feature type="region of interest" description="Disordered" evidence="1">
    <location>
        <begin position="86"/>
        <end position="137"/>
    </location>
</feature>